<protein>
    <submittedName>
        <fullName evidence="2">Uncharacterized protein</fullName>
    </submittedName>
</protein>
<keyword evidence="3" id="KW-1185">Reference proteome</keyword>
<feature type="region of interest" description="Disordered" evidence="1">
    <location>
        <begin position="64"/>
        <end position="109"/>
    </location>
</feature>
<sequence>MADPYFLDRTSTSGYKPTRVSNEFHLQNAAVYGGSHGGLLQTPPRFFSVPSIHSHQLLPFIQQQQQQPPPLLTPPPILRPHRTLSSQPRSSHSLKKSKSIKRDKDSAAVVDRRVPSRTFSSPAAAKRVVRVEEFDKLSGCLFAVISPPPSSLPLPKFCLRPTKLNCNA</sequence>
<feature type="compositionally biased region" description="Basic and acidic residues" evidence="1">
    <location>
        <begin position="100"/>
        <end position="109"/>
    </location>
</feature>
<proteinExistence type="predicted"/>
<organism evidence="2 3">
    <name type="scientific">Cucurbita argyrosperma subsp. sororia</name>
    <dbReference type="NCBI Taxonomy" id="37648"/>
    <lineage>
        <taxon>Eukaryota</taxon>
        <taxon>Viridiplantae</taxon>
        <taxon>Streptophyta</taxon>
        <taxon>Embryophyta</taxon>
        <taxon>Tracheophyta</taxon>
        <taxon>Spermatophyta</taxon>
        <taxon>Magnoliopsida</taxon>
        <taxon>eudicotyledons</taxon>
        <taxon>Gunneridae</taxon>
        <taxon>Pentapetalae</taxon>
        <taxon>rosids</taxon>
        <taxon>fabids</taxon>
        <taxon>Cucurbitales</taxon>
        <taxon>Cucurbitaceae</taxon>
        <taxon>Cucurbiteae</taxon>
        <taxon>Cucurbita</taxon>
    </lineage>
</organism>
<dbReference type="AlphaFoldDB" id="A0AAV6P9X5"/>
<feature type="non-terminal residue" evidence="2">
    <location>
        <position position="1"/>
    </location>
</feature>
<evidence type="ECO:0000313" key="3">
    <source>
        <dbReference type="Proteomes" id="UP000685013"/>
    </source>
</evidence>
<comment type="caution">
    <text evidence="2">The sequence shown here is derived from an EMBL/GenBank/DDBJ whole genome shotgun (WGS) entry which is preliminary data.</text>
</comment>
<dbReference type="Proteomes" id="UP000685013">
    <property type="component" value="Chromosome 1"/>
</dbReference>
<dbReference type="EMBL" id="JAGKQH010000001">
    <property type="protein sequence ID" value="KAG6608604.1"/>
    <property type="molecule type" value="Genomic_DNA"/>
</dbReference>
<evidence type="ECO:0000256" key="1">
    <source>
        <dbReference type="SAM" id="MobiDB-lite"/>
    </source>
</evidence>
<name>A0AAV6P9X5_9ROSI</name>
<evidence type="ECO:0000313" key="2">
    <source>
        <dbReference type="EMBL" id="KAG6608604.1"/>
    </source>
</evidence>
<accession>A0AAV6P9X5</accession>
<reference evidence="2 3" key="1">
    <citation type="journal article" date="2021" name="Hortic Res">
        <title>The domestication of Cucurbita argyrosperma as revealed by the genome of its wild relative.</title>
        <authorList>
            <person name="Barrera-Redondo J."/>
            <person name="Sanchez-de la Vega G."/>
            <person name="Aguirre-Liguori J.A."/>
            <person name="Castellanos-Morales G."/>
            <person name="Gutierrez-Guerrero Y.T."/>
            <person name="Aguirre-Dugua X."/>
            <person name="Aguirre-Planter E."/>
            <person name="Tenaillon M.I."/>
            <person name="Lira-Saade R."/>
            <person name="Eguiarte L.E."/>
        </authorList>
    </citation>
    <scope>NUCLEOTIDE SEQUENCE [LARGE SCALE GENOMIC DNA]</scope>
    <source>
        <strain evidence="2">JBR-2021</strain>
    </source>
</reference>
<gene>
    <name evidence="2" type="ORF">SDJN03_01946</name>
</gene>
<feature type="compositionally biased region" description="Pro residues" evidence="1">
    <location>
        <begin position="67"/>
        <end position="78"/>
    </location>
</feature>